<feature type="non-terminal residue" evidence="3">
    <location>
        <position position="1"/>
    </location>
</feature>
<reference evidence="3" key="1">
    <citation type="submission" date="2024-02" db="EMBL/GenBank/DDBJ databases">
        <authorList>
            <consortium name="ELIXIR-Norway"/>
            <consortium name="Elixir Norway"/>
        </authorList>
    </citation>
    <scope>NUCLEOTIDE SEQUENCE</scope>
</reference>
<dbReference type="EMBL" id="OZ019905">
    <property type="protein sequence ID" value="CAK9201390.1"/>
    <property type="molecule type" value="Genomic_DNA"/>
</dbReference>
<dbReference type="InterPro" id="IPR027408">
    <property type="entry name" value="PNPase/RNase_PH_dom_sf"/>
</dbReference>
<gene>
    <name evidence="3" type="ORF">CSSPTR1EN2_LOCUS5883</name>
</gene>
<protein>
    <submittedName>
        <fullName evidence="3">Uncharacterized protein</fullName>
    </submittedName>
</protein>
<comment type="similarity">
    <text evidence="1">Belongs to the RNase PH family.</text>
</comment>
<feature type="non-terminal residue" evidence="3">
    <location>
        <position position="65"/>
    </location>
</feature>
<evidence type="ECO:0000313" key="3">
    <source>
        <dbReference type="EMBL" id="CAK9201390.1"/>
    </source>
</evidence>
<dbReference type="PANTHER" id="PTHR11097:SF14">
    <property type="entry name" value="EXOSOME COMPLEX COMPONENT RRP45"/>
    <property type="match status" value="1"/>
</dbReference>
<keyword evidence="4" id="KW-1185">Reference proteome</keyword>
<evidence type="ECO:0000256" key="2">
    <source>
        <dbReference type="ARBA" id="ARBA00022490"/>
    </source>
</evidence>
<dbReference type="Proteomes" id="UP001497512">
    <property type="component" value="Chromosome 13"/>
</dbReference>
<sequence>NLIDAANLVALAALLSFRRPECTLGGPDGQDIIVHPPEVREPLALSIHHLPIAVTFAFLGDGDLL</sequence>
<name>A0ABP0TPN7_9BRYO</name>
<evidence type="ECO:0000313" key="4">
    <source>
        <dbReference type="Proteomes" id="UP001497512"/>
    </source>
</evidence>
<accession>A0ABP0TPN7</accession>
<keyword evidence="2" id="KW-0963">Cytoplasm</keyword>
<dbReference type="InterPro" id="IPR050590">
    <property type="entry name" value="Exosome_comp_Rrp42_subfam"/>
</dbReference>
<dbReference type="Gene3D" id="3.30.230.70">
    <property type="entry name" value="GHMP Kinase, N-terminal domain"/>
    <property type="match status" value="1"/>
</dbReference>
<organism evidence="3 4">
    <name type="scientific">Sphagnum troendelagicum</name>
    <dbReference type="NCBI Taxonomy" id="128251"/>
    <lineage>
        <taxon>Eukaryota</taxon>
        <taxon>Viridiplantae</taxon>
        <taxon>Streptophyta</taxon>
        <taxon>Embryophyta</taxon>
        <taxon>Bryophyta</taxon>
        <taxon>Sphagnophytina</taxon>
        <taxon>Sphagnopsida</taxon>
        <taxon>Sphagnales</taxon>
        <taxon>Sphagnaceae</taxon>
        <taxon>Sphagnum</taxon>
    </lineage>
</organism>
<proteinExistence type="inferred from homology"/>
<dbReference type="PANTHER" id="PTHR11097">
    <property type="entry name" value="EXOSOME COMPLEX EXONUCLEASE RIBOSOMAL RNA PROCESSING PROTEIN"/>
    <property type="match status" value="1"/>
</dbReference>
<evidence type="ECO:0000256" key="1">
    <source>
        <dbReference type="ARBA" id="ARBA00006678"/>
    </source>
</evidence>